<dbReference type="InterPro" id="IPR009057">
    <property type="entry name" value="Homeodomain-like_sf"/>
</dbReference>
<dbReference type="RefSeq" id="WP_139403829.1">
    <property type="nucleotide sequence ID" value="NZ_JACHEW010000012.1"/>
</dbReference>
<dbReference type="AlphaFoldDB" id="A0A5C4Y5M6"/>
<protein>
    <submittedName>
        <fullName evidence="3">Transposase</fullName>
    </submittedName>
</protein>
<reference evidence="2 5" key="2">
    <citation type="submission" date="2020-08" db="EMBL/GenBank/DDBJ databases">
        <title>Genomic Encyclopedia of Type Strains, Phase IV (KMG-IV): sequencing the most valuable type-strain genomes for metagenomic binning, comparative biology and taxonomic classification.</title>
        <authorList>
            <person name="Goeker M."/>
        </authorList>
    </citation>
    <scope>NUCLEOTIDE SEQUENCE [LARGE SCALE GENOMIC DNA]</scope>
    <source>
        <strain evidence="2 5">DSM 12027</strain>
    </source>
</reference>
<dbReference type="SUPFAM" id="SSF46689">
    <property type="entry name" value="Homeodomain-like"/>
    <property type="match status" value="1"/>
</dbReference>
<dbReference type="Pfam" id="PF13384">
    <property type="entry name" value="HTH_23"/>
    <property type="match status" value="1"/>
</dbReference>
<evidence type="ECO:0000313" key="2">
    <source>
        <dbReference type="EMBL" id="MBB6017283.1"/>
    </source>
</evidence>
<evidence type="ECO:0000313" key="5">
    <source>
        <dbReference type="Proteomes" id="UP000629870"/>
    </source>
</evidence>
<evidence type="ECO:0000313" key="4">
    <source>
        <dbReference type="Proteomes" id="UP000313988"/>
    </source>
</evidence>
<accession>A0A5C4Y5M6</accession>
<reference evidence="3 4" key="1">
    <citation type="submission" date="2019-06" db="EMBL/GenBank/DDBJ databases">
        <title>Genome sequence of Deinococcus radiopugnans ATCC 19172.</title>
        <authorList>
            <person name="Maclea K.S."/>
            <person name="Maynard C.R."/>
        </authorList>
    </citation>
    <scope>NUCLEOTIDE SEQUENCE [LARGE SCALE GENOMIC DNA]</scope>
    <source>
        <strain evidence="3 4">ATCC 19172</strain>
    </source>
</reference>
<dbReference type="EMBL" id="JACHEW010000012">
    <property type="protein sequence ID" value="MBB6017283.1"/>
    <property type="molecule type" value="Genomic_DNA"/>
</dbReference>
<evidence type="ECO:0000313" key="3">
    <source>
        <dbReference type="EMBL" id="TNM70586.1"/>
    </source>
</evidence>
<evidence type="ECO:0000259" key="1">
    <source>
        <dbReference type="Pfam" id="PF13592"/>
    </source>
</evidence>
<dbReference type="EMBL" id="VDMO01000013">
    <property type="protein sequence ID" value="TNM70586.1"/>
    <property type="molecule type" value="Genomic_DNA"/>
</dbReference>
<dbReference type="Pfam" id="PF13592">
    <property type="entry name" value="HTH_33"/>
    <property type="match status" value="1"/>
</dbReference>
<name>A0A5C4Y5M6_9DEIO</name>
<sequence length="175" mass="20100">MARPARRIAISGEDDDQLRALETSPHTHPKARLRANILRLHRQGWSVPQLSKHFGRNHQAIHNDLTRFAERGILGLADECPPGQPSLITPGIEQFLHEKLQEQRFWNAPLLCEDIEKQFGIVIRPRALANHLRRLGYSWKRARYSPAKKLDPEVAQQHQVSLETLKRGHWTASSP</sequence>
<organism evidence="3 4">
    <name type="scientific">Deinococcus radiopugnans ATCC 19172</name>
    <dbReference type="NCBI Taxonomy" id="585398"/>
    <lineage>
        <taxon>Bacteria</taxon>
        <taxon>Thermotogati</taxon>
        <taxon>Deinococcota</taxon>
        <taxon>Deinococci</taxon>
        <taxon>Deinococcales</taxon>
        <taxon>Deinococcaceae</taxon>
        <taxon>Deinococcus</taxon>
    </lineage>
</organism>
<gene>
    <name evidence="3" type="ORF">FHR04_13110</name>
    <name evidence="2" type="ORF">HNQ04_002545</name>
</gene>
<comment type="caution">
    <text evidence="3">The sequence shown here is derived from an EMBL/GenBank/DDBJ whole genome shotgun (WGS) entry which is preliminary data.</text>
</comment>
<proteinExistence type="predicted"/>
<keyword evidence="5" id="KW-1185">Reference proteome</keyword>
<dbReference type="InterPro" id="IPR025959">
    <property type="entry name" value="Winged_HTH_dom"/>
</dbReference>
<dbReference type="OrthoDB" id="65256at2"/>
<dbReference type="Proteomes" id="UP000629870">
    <property type="component" value="Unassembled WGS sequence"/>
</dbReference>
<dbReference type="Proteomes" id="UP000313988">
    <property type="component" value="Unassembled WGS sequence"/>
</dbReference>
<feature type="domain" description="Winged helix-turn helix" evidence="1">
    <location>
        <begin position="102"/>
        <end position="155"/>
    </location>
</feature>